<dbReference type="Pfam" id="PF13692">
    <property type="entry name" value="Glyco_trans_1_4"/>
    <property type="match status" value="1"/>
</dbReference>
<name>A0ABS7VJF9_9HYPH</name>
<organism evidence="2 3">
    <name type="scientific">Microvirga puerhi</name>
    <dbReference type="NCBI Taxonomy" id="2876078"/>
    <lineage>
        <taxon>Bacteria</taxon>
        <taxon>Pseudomonadati</taxon>
        <taxon>Pseudomonadota</taxon>
        <taxon>Alphaproteobacteria</taxon>
        <taxon>Hyphomicrobiales</taxon>
        <taxon>Methylobacteriaceae</taxon>
        <taxon>Microvirga</taxon>
    </lineage>
</organism>
<feature type="domain" description="Glycosyltransferase subfamily 4-like N-terminal" evidence="1">
    <location>
        <begin position="16"/>
        <end position="190"/>
    </location>
</feature>
<dbReference type="PANTHER" id="PTHR12526:SF600">
    <property type="entry name" value="GLYCOSYL TRANSFERASE GROUP 1"/>
    <property type="match status" value="1"/>
</dbReference>
<keyword evidence="2" id="KW-0328">Glycosyltransferase</keyword>
<proteinExistence type="predicted"/>
<gene>
    <name evidence="2" type="ORF">K9B37_05035</name>
</gene>
<dbReference type="EC" id="2.4.-.-" evidence="2"/>
<dbReference type="Gene3D" id="3.40.50.2000">
    <property type="entry name" value="Glycogen Phosphorylase B"/>
    <property type="match status" value="2"/>
</dbReference>
<sequence>MRIAVLDFHSLANDSRVLRTAEALHRAGHEVLLIGYGPAPKDVPYRVALLPDLPSPFLIRAGILLRQAPANLLPASSHFFYWLHEGRRSARKLLRDFRPEAVHANDWTTLPLALDAKARFGARIVYDSHEMAIAEYEHSLKWRIAALSHVRAIEGRGIRAADAVITVSPGIADALPEAYPGLARPTVIRNVPDATLAPFRPVGATIEVLFHGLLRDNRGLEAIVDSLPHWRDEFRLTLRGQAAPSYLEALKARAEARGVTQRIRFEPAVAPQEVVSRASEADLGLCILPDSSRHNRFALPNKLFEYLAAGLAVVVSPLPDMAEIVTRYRCGSLASDDASAITEVINGLDRTALDHMKRQALVAAAELSWNRERETLVGLYDQLSRTRPGG</sequence>
<dbReference type="InterPro" id="IPR028098">
    <property type="entry name" value="Glyco_trans_4-like_N"/>
</dbReference>
<evidence type="ECO:0000313" key="2">
    <source>
        <dbReference type="EMBL" id="MBZ6075650.1"/>
    </source>
</evidence>
<reference evidence="2 3" key="1">
    <citation type="submission" date="2021-09" db="EMBL/GenBank/DDBJ databases">
        <title>The complete genome sequence of a new microorganism.</title>
        <authorList>
            <person name="Zi Z."/>
        </authorList>
    </citation>
    <scope>NUCLEOTIDE SEQUENCE [LARGE SCALE GENOMIC DNA]</scope>
    <source>
        <strain evidence="2 3">WGZ8</strain>
    </source>
</reference>
<comment type="caution">
    <text evidence="2">The sequence shown here is derived from an EMBL/GenBank/DDBJ whole genome shotgun (WGS) entry which is preliminary data.</text>
</comment>
<keyword evidence="3" id="KW-1185">Reference proteome</keyword>
<dbReference type="SUPFAM" id="SSF53756">
    <property type="entry name" value="UDP-Glycosyltransferase/glycogen phosphorylase"/>
    <property type="match status" value="1"/>
</dbReference>
<keyword evidence="2" id="KW-0808">Transferase</keyword>
<dbReference type="GO" id="GO:0016757">
    <property type="term" value="F:glycosyltransferase activity"/>
    <property type="evidence" value="ECO:0007669"/>
    <property type="project" value="UniProtKB-KW"/>
</dbReference>
<evidence type="ECO:0000259" key="1">
    <source>
        <dbReference type="Pfam" id="PF13579"/>
    </source>
</evidence>
<dbReference type="Pfam" id="PF13579">
    <property type="entry name" value="Glyco_trans_4_4"/>
    <property type="match status" value="1"/>
</dbReference>
<dbReference type="Proteomes" id="UP000704176">
    <property type="component" value="Unassembled WGS sequence"/>
</dbReference>
<evidence type="ECO:0000313" key="3">
    <source>
        <dbReference type="Proteomes" id="UP000704176"/>
    </source>
</evidence>
<dbReference type="RefSeq" id="WP_224311768.1">
    <property type="nucleotide sequence ID" value="NZ_JAIRBM010000003.1"/>
</dbReference>
<dbReference type="EMBL" id="JAIRBM010000003">
    <property type="protein sequence ID" value="MBZ6075650.1"/>
    <property type="molecule type" value="Genomic_DNA"/>
</dbReference>
<protein>
    <submittedName>
        <fullName evidence="2">Glycosyltransferase</fullName>
        <ecNumber evidence="2">2.4.-.-</ecNumber>
    </submittedName>
</protein>
<dbReference type="PANTHER" id="PTHR12526">
    <property type="entry name" value="GLYCOSYLTRANSFERASE"/>
    <property type="match status" value="1"/>
</dbReference>
<accession>A0ABS7VJF9</accession>